<sequence length="122" mass="13101">MPTGSVICVVDDDQDVRDSIGAFFRSAGIDIHGFDGAEALLASASLQVMACLITDLHMPGMDGLELQRELRRKGYDVPVILMTAFPTPEARATARELGIATFVTKPTDPELLLEEVEALLAA</sequence>
<dbReference type="PANTHER" id="PTHR44591:SF25">
    <property type="entry name" value="CHEMOTAXIS TWO-COMPONENT RESPONSE REGULATOR"/>
    <property type="match status" value="1"/>
</dbReference>
<evidence type="ECO:0000259" key="3">
    <source>
        <dbReference type="PROSITE" id="PS50110"/>
    </source>
</evidence>
<evidence type="ECO:0000256" key="1">
    <source>
        <dbReference type="ARBA" id="ARBA00022553"/>
    </source>
</evidence>
<protein>
    <recommendedName>
        <fullName evidence="3">Response regulatory domain-containing protein</fullName>
    </recommendedName>
</protein>
<evidence type="ECO:0000313" key="4">
    <source>
        <dbReference type="EMBL" id="PZO91420.1"/>
    </source>
</evidence>
<dbReference type="AlphaFoldDB" id="A0A2W5A9X5"/>
<accession>A0A2W5A9X5</accession>
<proteinExistence type="predicted"/>
<organism evidence="4 5">
    <name type="scientific">Sphingomonas sanxanigenens</name>
    <dbReference type="NCBI Taxonomy" id="397260"/>
    <lineage>
        <taxon>Bacteria</taxon>
        <taxon>Pseudomonadati</taxon>
        <taxon>Pseudomonadota</taxon>
        <taxon>Alphaproteobacteria</taxon>
        <taxon>Sphingomonadales</taxon>
        <taxon>Sphingomonadaceae</taxon>
        <taxon>Sphingomonas</taxon>
    </lineage>
</organism>
<keyword evidence="1 2" id="KW-0597">Phosphoprotein</keyword>
<name>A0A2W5A9X5_9SPHN</name>
<feature type="domain" description="Response regulatory" evidence="3">
    <location>
        <begin position="6"/>
        <end position="120"/>
    </location>
</feature>
<dbReference type="InterPro" id="IPR001789">
    <property type="entry name" value="Sig_transdc_resp-reg_receiver"/>
</dbReference>
<dbReference type="PANTHER" id="PTHR44591">
    <property type="entry name" value="STRESS RESPONSE REGULATOR PROTEIN 1"/>
    <property type="match status" value="1"/>
</dbReference>
<dbReference type="SMART" id="SM00448">
    <property type="entry name" value="REC"/>
    <property type="match status" value="1"/>
</dbReference>
<dbReference type="GO" id="GO:0000160">
    <property type="term" value="P:phosphorelay signal transduction system"/>
    <property type="evidence" value="ECO:0007669"/>
    <property type="project" value="InterPro"/>
</dbReference>
<evidence type="ECO:0000256" key="2">
    <source>
        <dbReference type="PROSITE-ProRule" id="PRU00169"/>
    </source>
</evidence>
<dbReference type="PROSITE" id="PS50110">
    <property type="entry name" value="RESPONSE_REGULATORY"/>
    <property type="match status" value="1"/>
</dbReference>
<comment type="caution">
    <text evidence="4">The sequence shown here is derived from an EMBL/GenBank/DDBJ whole genome shotgun (WGS) entry which is preliminary data.</text>
</comment>
<dbReference type="InterPro" id="IPR011006">
    <property type="entry name" value="CheY-like_superfamily"/>
</dbReference>
<gene>
    <name evidence="4" type="ORF">DI623_03180</name>
</gene>
<evidence type="ECO:0000313" key="5">
    <source>
        <dbReference type="Proteomes" id="UP000249066"/>
    </source>
</evidence>
<dbReference type="Gene3D" id="3.40.50.2300">
    <property type="match status" value="1"/>
</dbReference>
<feature type="modified residue" description="4-aspartylphosphate" evidence="2">
    <location>
        <position position="55"/>
    </location>
</feature>
<dbReference type="EMBL" id="QFNN01000009">
    <property type="protein sequence ID" value="PZO91420.1"/>
    <property type="molecule type" value="Genomic_DNA"/>
</dbReference>
<dbReference type="InterPro" id="IPR050595">
    <property type="entry name" value="Bact_response_regulator"/>
</dbReference>
<dbReference type="SUPFAM" id="SSF52172">
    <property type="entry name" value="CheY-like"/>
    <property type="match status" value="1"/>
</dbReference>
<dbReference type="Pfam" id="PF00072">
    <property type="entry name" value="Response_reg"/>
    <property type="match status" value="1"/>
</dbReference>
<dbReference type="Proteomes" id="UP000249066">
    <property type="component" value="Unassembled WGS sequence"/>
</dbReference>
<reference evidence="4 5" key="1">
    <citation type="submission" date="2017-08" db="EMBL/GenBank/DDBJ databases">
        <title>Infants hospitalized years apart are colonized by the same room-sourced microbial strains.</title>
        <authorList>
            <person name="Brooks B."/>
            <person name="Olm M.R."/>
            <person name="Firek B.A."/>
            <person name="Baker R."/>
            <person name="Thomas B.C."/>
            <person name="Morowitz M.J."/>
            <person name="Banfield J.F."/>
        </authorList>
    </citation>
    <scope>NUCLEOTIDE SEQUENCE [LARGE SCALE GENOMIC DNA]</scope>
    <source>
        <strain evidence="4">S2_018_000_R2_101</strain>
    </source>
</reference>